<dbReference type="Proteomes" id="UP000054217">
    <property type="component" value="Unassembled WGS sequence"/>
</dbReference>
<feature type="region of interest" description="Disordered" evidence="1">
    <location>
        <begin position="150"/>
        <end position="177"/>
    </location>
</feature>
<dbReference type="EMBL" id="KN831959">
    <property type="protein sequence ID" value="KIO07574.1"/>
    <property type="molecule type" value="Genomic_DNA"/>
</dbReference>
<accession>A0A0C3PHR3</accession>
<dbReference type="HOGENOM" id="CLU_129996_0_0_1"/>
<feature type="compositionally biased region" description="Polar residues" evidence="1">
    <location>
        <begin position="93"/>
        <end position="110"/>
    </location>
</feature>
<feature type="region of interest" description="Disordered" evidence="1">
    <location>
        <begin position="1"/>
        <end position="117"/>
    </location>
</feature>
<evidence type="ECO:0000256" key="1">
    <source>
        <dbReference type="SAM" id="MobiDB-lite"/>
    </source>
</evidence>
<dbReference type="InParanoid" id="A0A0C3PHR3"/>
<dbReference type="OrthoDB" id="3062963at2759"/>
<organism evidence="2 3">
    <name type="scientific">Pisolithus tinctorius Marx 270</name>
    <dbReference type="NCBI Taxonomy" id="870435"/>
    <lineage>
        <taxon>Eukaryota</taxon>
        <taxon>Fungi</taxon>
        <taxon>Dikarya</taxon>
        <taxon>Basidiomycota</taxon>
        <taxon>Agaricomycotina</taxon>
        <taxon>Agaricomycetes</taxon>
        <taxon>Agaricomycetidae</taxon>
        <taxon>Boletales</taxon>
        <taxon>Sclerodermatineae</taxon>
        <taxon>Pisolithaceae</taxon>
        <taxon>Pisolithus</taxon>
    </lineage>
</organism>
<name>A0A0C3PHR3_PISTI</name>
<feature type="compositionally biased region" description="Low complexity" evidence="1">
    <location>
        <begin position="152"/>
        <end position="170"/>
    </location>
</feature>
<proteinExistence type="predicted"/>
<evidence type="ECO:0000313" key="2">
    <source>
        <dbReference type="EMBL" id="KIO07574.1"/>
    </source>
</evidence>
<protein>
    <submittedName>
        <fullName evidence="2">Uncharacterized protein</fullName>
    </submittedName>
</protein>
<reference evidence="3" key="2">
    <citation type="submission" date="2015-01" db="EMBL/GenBank/DDBJ databases">
        <title>Evolutionary Origins and Diversification of the Mycorrhizal Mutualists.</title>
        <authorList>
            <consortium name="DOE Joint Genome Institute"/>
            <consortium name="Mycorrhizal Genomics Consortium"/>
            <person name="Kohler A."/>
            <person name="Kuo A."/>
            <person name="Nagy L.G."/>
            <person name="Floudas D."/>
            <person name="Copeland A."/>
            <person name="Barry K.W."/>
            <person name="Cichocki N."/>
            <person name="Veneault-Fourrey C."/>
            <person name="LaButti K."/>
            <person name="Lindquist E.A."/>
            <person name="Lipzen A."/>
            <person name="Lundell T."/>
            <person name="Morin E."/>
            <person name="Murat C."/>
            <person name="Riley R."/>
            <person name="Ohm R."/>
            <person name="Sun H."/>
            <person name="Tunlid A."/>
            <person name="Henrissat B."/>
            <person name="Grigoriev I.V."/>
            <person name="Hibbett D.S."/>
            <person name="Martin F."/>
        </authorList>
    </citation>
    <scope>NUCLEOTIDE SEQUENCE [LARGE SCALE GENOMIC DNA]</scope>
    <source>
        <strain evidence="3">Marx 270</strain>
    </source>
</reference>
<reference evidence="2 3" key="1">
    <citation type="submission" date="2014-04" db="EMBL/GenBank/DDBJ databases">
        <authorList>
            <consortium name="DOE Joint Genome Institute"/>
            <person name="Kuo A."/>
            <person name="Kohler A."/>
            <person name="Costa M.D."/>
            <person name="Nagy L.G."/>
            <person name="Floudas D."/>
            <person name="Copeland A."/>
            <person name="Barry K.W."/>
            <person name="Cichocki N."/>
            <person name="Veneault-Fourrey C."/>
            <person name="LaButti K."/>
            <person name="Lindquist E.A."/>
            <person name="Lipzen A."/>
            <person name="Lundell T."/>
            <person name="Morin E."/>
            <person name="Murat C."/>
            <person name="Sun H."/>
            <person name="Tunlid A."/>
            <person name="Henrissat B."/>
            <person name="Grigoriev I.V."/>
            <person name="Hibbett D.S."/>
            <person name="Martin F."/>
            <person name="Nordberg H.P."/>
            <person name="Cantor M.N."/>
            <person name="Hua S.X."/>
        </authorList>
    </citation>
    <scope>NUCLEOTIDE SEQUENCE [LARGE SCALE GENOMIC DNA]</scope>
    <source>
        <strain evidence="2 3">Marx 270</strain>
    </source>
</reference>
<evidence type="ECO:0000313" key="3">
    <source>
        <dbReference type="Proteomes" id="UP000054217"/>
    </source>
</evidence>
<dbReference type="AlphaFoldDB" id="A0A0C3PHR3"/>
<gene>
    <name evidence="2" type="ORF">M404DRAFT_388684</name>
</gene>
<feature type="region of interest" description="Disordered" evidence="1">
    <location>
        <begin position="125"/>
        <end position="144"/>
    </location>
</feature>
<sequence length="177" mass="19047">MATYSAFFSSGLLAPGITRPSSPIDPVDRESLQPPITPTTPHAKPVAANAGGERPRMRRRRSSINIAASPMAAIKSPSRNATSAFQRAGIMSPTRSRAGSVNEASENNSLFGRMRSGSVTVMQSVRSYCPSTERPPPGSPSALSNIQMFRWTSSSTDNPPSDPTPTTLNSRRWVMDR</sequence>
<keyword evidence="3" id="KW-1185">Reference proteome</keyword>